<evidence type="ECO:0000256" key="2">
    <source>
        <dbReference type="ARBA" id="ARBA00023242"/>
    </source>
</evidence>
<feature type="compositionally biased region" description="Polar residues" evidence="3">
    <location>
        <begin position="150"/>
        <end position="160"/>
    </location>
</feature>
<keyword evidence="5" id="KW-1185">Reference proteome</keyword>
<evidence type="ECO:0000256" key="1">
    <source>
        <dbReference type="ARBA" id="ARBA00004123"/>
    </source>
</evidence>
<proteinExistence type="predicted"/>
<dbReference type="GO" id="GO:0006397">
    <property type="term" value="P:mRNA processing"/>
    <property type="evidence" value="ECO:0007669"/>
    <property type="project" value="InterPro"/>
</dbReference>
<dbReference type="GO" id="GO:0000445">
    <property type="term" value="C:THO complex part of transcription export complex"/>
    <property type="evidence" value="ECO:0007669"/>
    <property type="project" value="InterPro"/>
</dbReference>
<dbReference type="Proteomes" id="UP000887567">
    <property type="component" value="Unplaced"/>
</dbReference>
<organism evidence="4 5">
    <name type="scientific">Exaiptasia diaphana</name>
    <name type="common">Tropical sea anemone</name>
    <name type="synonym">Aiptasia pulchella</name>
    <dbReference type="NCBI Taxonomy" id="2652724"/>
    <lineage>
        <taxon>Eukaryota</taxon>
        <taxon>Metazoa</taxon>
        <taxon>Cnidaria</taxon>
        <taxon>Anthozoa</taxon>
        <taxon>Hexacorallia</taxon>
        <taxon>Actiniaria</taxon>
        <taxon>Aiptasiidae</taxon>
        <taxon>Exaiptasia</taxon>
    </lineage>
</organism>
<evidence type="ECO:0000256" key="3">
    <source>
        <dbReference type="SAM" id="MobiDB-lite"/>
    </source>
</evidence>
<dbReference type="InterPro" id="IPR008501">
    <property type="entry name" value="THOC7/Mft1"/>
</dbReference>
<comment type="subcellular location">
    <subcellularLocation>
        <location evidence="1">Nucleus</location>
    </subcellularLocation>
</comment>
<protein>
    <submittedName>
        <fullName evidence="4">Uncharacterized protein</fullName>
    </submittedName>
</protein>
<evidence type="ECO:0000313" key="5">
    <source>
        <dbReference type="Proteomes" id="UP000887567"/>
    </source>
</evidence>
<reference evidence="4" key="1">
    <citation type="submission" date="2022-11" db="UniProtKB">
        <authorList>
            <consortium name="EnsemblMetazoa"/>
        </authorList>
    </citation>
    <scope>IDENTIFICATION</scope>
</reference>
<dbReference type="OMA" id="ENECTSA"/>
<evidence type="ECO:0000313" key="4">
    <source>
        <dbReference type="EnsemblMetazoa" id="XP_028517394.1"/>
    </source>
</evidence>
<feature type="region of interest" description="Disordered" evidence="3">
    <location>
        <begin position="147"/>
        <end position="176"/>
    </location>
</feature>
<dbReference type="OrthoDB" id="205166at2759"/>
<dbReference type="RefSeq" id="XP_028517394.1">
    <property type="nucleotide sequence ID" value="XM_028661593.1"/>
</dbReference>
<name>A0A913YQG5_EXADI</name>
<dbReference type="EnsemblMetazoa" id="XM_028661593.1">
    <property type="protein sequence ID" value="XP_028517394.1"/>
    <property type="gene ID" value="LOC110247334"/>
</dbReference>
<dbReference type="KEGG" id="epa:110247334"/>
<accession>A0A913YQG5</accession>
<dbReference type="AlphaFoldDB" id="A0A913YQG5"/>
<dbReference type="Pfam" id="PF05615">
    <property type="entry name" value="THOC7"/>
    <property type="match status" value="1"/>
</dbReference>
<dbReference type="GeneID" id="110247334"/>
<keyword evidence="2" id="KW-0539">Nucleus</keyword>
<sequence>MADDEIIRKRLLIDGDGVGDDRRITTLLKTMLRWCNDDDENSSDKDSSYQKMLAQLAQCEFAMGKTQTVYEVNERDTANYEKIYKEVGKRLGGSNSLVEVFFKESVLNSVFRVRADIIYPQLELRKKQFYLLINTIHELQKMIDEDKTNQDVTSNPPTTSCEEKPVSKTAIAMDTS</sequence>